<accession>A0A401YY71</accession>
<sequence length="46" mass="4666">MVLIVFGLFLVGGCISFVKQGLPKSVIALLAVGAFFSIAAGVLKIG</sequence>
<evidence type="ECO:0000256" key="1">
    <source>
        <dbReference type="SAM" id="Phobius"/>
    </source>
</evidence>
<name>A0A401YY71_9ACTN</name>
<protein>
    <recommendedName>
        <fullName evidence="4">Amidotransferase</fullName>
    </recommendedName>
</protein>
<organism evidence="2 3">
    <name type="scientific">Embleya hyalina</name>
    <dbReference type="NCBI Taxonomy" id="516124"/>
    <lineage>
        <taxon>Bacteria</taxon>
        <taxon>Bacillati</taxon>
        <taxon>Actinomycetota</taxon>
        <taxon>Actinomycetes</taxon>
        <taxon>Kitasatosporales</taxon>
        <taxon>Streptomycetaceae</taxon>
        <taxon>Embleya</taxon>
    </lineage>
</organism>
<dbReference type="AlphaFoldDB" id="A0A401YY71"/>
<feature type="transmembrane region" description="Helical" evidence="1">
    <location>
        <begin position="26"/>
        <end position="45"/>
    </location>
</feature>
<keyword evidence="1" id="KW-1133">Transmembrane helix</keyword>
<proteinExistence type="predicted"/>
<evidence type="ECO:0000313" key="3">
    <source>
        <dbReference type="Proteomes" id="UP000286931"/>
    </source>
</evidence>
<gene>
    <name evidence="2" type="ORF">EHYA_07156</name>
</gene>
<evidence type="ECO:0000313" key="2">
    <source>
        <dbReference type="EMBL" id="GCD99435.1"/>
    </source>
</evidence>
<reference evidence="2 3" key="1">
    <citation type="submission" date="2018-12" db="EMBL/GenBank/DDBJ databases">
        <title>Draft genome sequence of Embleya hyalina NBRC 13850T.</title>
        <authorList>
            <person name="Komaki H."/>
            <person name="Hosoyama A."/>
            <person name="Kimura A."/>
            <person name="Ichikawa N."/>
            <person name="Tamura T."/>
        </authorList>
    </citation>
    <scope>NUCLEOTIDE SEQUENCE [LARGE SCALE GENOMIC DNA]</scope>
    <source>
        <strain evidence="2 3">NBRC 13850</strain>
    </source>
</reference>
<keyword evidence="3" id="KW-1185">Reference proteome</keyword>
<evidence type="ECO:0008006" key="4">
    <source>
        <dbReference type="Google" id="ProtNLM"/>
    </source>
</evidence>
<keyword evidence="1" id="KW-0812">Transmembrane</keyword>
<dbReference type="Proteomes" id="UP000286931">
    <property type="component" value="Unassembled WGS sequence"/>
</dbReference>
<dbReference type="EMBL" id="BIFH01000033">
    <property type="protein sequence ID" value="GCD99435.1"/>
    <property type="molecule type" value="Genomic_DNA"/>
</dbReference>
<comment type="caution">
    <text evidence="2">The sequence shown here is derived from an EMBL/GenBank/DDBJ whole genome shotgun (WGS) entry which is preliminary data.</text>
</comment>
<keyword evidence="1" id="KW-0472">Membrane</keyword>